<dbReference type="InterPro" id="IPR001647">
    <property type="entry name" value="HTH_TetR"/>
</dbReference>
<dbReference type="InterPro" id="IPR009057">
    <property type="entry name" value="Homeodomain-like_sf"/>
</dbReference>
<sequence>MTTLEEPSPQKRQQILRGAERVFTESGFEGASMSRIAAEAGVSKGTLYNYFTSKSDLFAAFMQQRMDATLSHIFDGVGDEAELGDTLHGIGMRIMQLLLSPPNLVLYRIMISEAGRFPHLARLYWQAGPERALRHMAGWVADQVAQDRLRTDDVQLAAEQFFALCQTKISLRCRLLLEQDPPHAEMDRVVTGAVRLFLNSYGSSGPQRP</sequence>
<evidence type="ECO:0000256" key="2">
    <source>
        <dbReference type="PROSITE-ProRule" id="PRU00335"/>
    </source>
</evidence>
<protein>
    <submittedName>
        <fullName evidence="4">TetR/AcrR family transcriptional regulator</fullName>
    </submittedName>
</protein>
<accession>A0ABT1W1S0</accession>
<dbReference type="SUPFAM" id="SSF46689">
    <property type="entry name" value="Homeodomain-like"/>
    <property type="match status" value="1"/>
</dbReference>
<dbReference type="Proteomes" id="UP001524547">
    <property type="component" value="Unassembled WGS sequence"/>
</dbReference>
<evidence type="ECO:0000313" key="5">
    <source>
        <dbReference type="Proteomes" id="UP001524547"/>
    </source>
</evidence>
<dbReference type="InterPro" id="IPR023772">
    <property type="entry name" value="DNA-bd_HTH_TetR-type_CS"/>
</dbReference>
<gene>
    <name evidence="4" type="ORF">NFI88_17140</name>
</gene>
<dbReference type="InterPro" id="IPR036271">
    <property type="entry name" value="Tet_transcr_reg_TetR-rel_C_sf"/>
</dbReference>
<dbReference type="EMBL" id="JAMZEJ010000016">
    <property type="protein sequence ID" value="MCQ8242543.1"/>
    <property type="molecule type" value="Genomic_DNA"/>
</dbReference>
<dbReference type="RefSeq" id="WP_422921307.1">
    <property type="nucleotide sequence ID" value="NZ_JAMZEJ010000016.1"/>
</dbReference>
<evidence type="ECO:0000259" key="3">
    <source>
        <dbReference type="PROSITE" id="PS50977"/>
    </source>
</evidence>
<reference evidence="4 5" key="1">
    <citation type="submission" date="2022-06" db="EMBL/GenBank/DDBJ databases">
        <title>Rhizosaccharibacter gen. nov. sp. nov. KSS12, endophytic bacteria isolated from sugarcane.</title>
        <authorList>
            <person name="Pitiwittayakul N."/>
        </authorList>
    </citation>
    <scope>NUCLEOTIDE SEQUENCE [LARGE SCALE GENOMIC DNA]</scope>
    <source>
        <strain evidence="4 5">KSS12</strain>
    </source>
</reference>
<organism evidence="4 5">
    <name type="scientific">Rhizosaccharibacter radicis</name>
    <dbReference type="NCBI Taxonomy" id="2782605"/>
    <lineage>
        <taxon>Bacteria</taxon>
        <taxon>Pseudomonadati</taxon>
        <taxon>Pseudomonadota</taxon>
        <taxon>Alphaproteobacteria</taxon>
        <taxon>Acetobacterales</taxon>
        <taxon>Acetobacteraceae</taxon>
        <taxon>Rhizosaccharibacter</taxon>
    </lineage>
</organism>
<dbReference type="SUPFAM" id="SSF48498">
    <property type="entry name" value="Tetracyclin repressor-like, C-terminal domain"/>
    <property type="match status" value="1"/>
</dbReference>
<dbReference type="PROSITE" id="PS50977">
    <property type="entry name" value="HTH_TETR_2"/>
    <property type="match status" value="1"/>
</dbReference>
<evidence type="ECO:0000313" key="4">
    <source>
        <dbReference type="EMBL" id="MCQ8242543.1"/>
    </source>
</evidence>
<dbReference type="Gene3D" id="1.10.357.10">
    <property type="entry name" value="Tetracycline Repressor, domain 2"/>
    <property type="match status" value="1"/>
</dbReference>
<evidence type="ECO:0000256" key="1">
    <source>
        <dbReference type="ARBA" id="ARBA00023125"/>
    </source>
</evidence>
<proteinExistence type="predicted"/>
<name>A0ABT1W1S0_9PROT</name>
<dbReference type="InterPro" id="IPR039536">
    <property type="entry name" value="TetR_C_Proteobacteria"/>
</dbReference>
<keyword evidence="5" id="KW-1185">Reference proteome</keyword>
<dbReference type="PROSITE" id="PS01081">
    <property type="entry name" value="HTH_TETR_1"/>
    <property type="match status" value="1"/>
</dbReference>
<dbReference type="PANTHER" id="PTHR30055">
    <property type="entry name" value="HTH-TYPE TRANSCRIPTIONAL REGULATOR RUTR"/>
    <property type="match status" value="1"/>
</dbReference>
<dbReference type="PANTHER" id="PTHR30055:SF146">
    <property type="entry name" value="HTH-TYPE TRANSCRIPTIONAL DUAL REGULATOR CECR"/>
    <property type="match status" value="1"/>
</dbReference>
<feature type="domain" description="HTH tetR-type" evidence="3">
    <location>
        <begin position="9"/>
        <end position="69"/>
    </location>
</feature>
<dbReference type="PRINTS" id="PR00455">
    <property type="entry name" value="HTHTETR"/>
</dbReference>
<dbReference type="Gene3D" id="1.10.10.60">
    <property type="entry name" value="Homeodomain-like"/>
    <property type="match status" value="1"/>
</dbReference>
<comment type="caution">
    <text evidence="4">The sequence shown here is derived from an EMBL/GenBank/DDBJ whole genome shotgun (WGS) entry which is preliminary data.</text>
</comment>
<dbReference type="InterPro" id="IPR050109">
    <property type="entry name" value="HTH-type_TetR-like_transc_reg"/>
</dbReference>
<dbReference type="Pfam" id="PF14246">
    <property type="entry name" value="TetR_C_7"/>
    <property type="match status" value="1"/>
</dbReference>
<keyword evidence="1 2" id="KW-0238">DNA-binding</keyword>
<dbReference type="Pfam" id="PF00440">
    <property type="entry name" value="TetR_N"/>
    <property type="match status" value="1"/>
</dbReference>
<feature type="DNA-binding region" description="H-T-H motif" evidence="2">
    <location>
        <begin position="32"/>
        <end position="51"/>
    </location>
</feature>